<keyword evidence="1" id="KW-0472">Membrane</keyword>
<evidence type="ECO:0000313" key="4">
    <source>
        <dbReference type="Proteomes" id="UP000068210"/>
    </source>
</evidence>
<reference evidence="3 4" key="1">
    <citation type="journal article" date="2015" name="PLoS ONE">
        <title>Azotobacter Genomes: The Genome of Azotobacter chroococcum NCIMB 8003 (ATCC 4412).</title>
        <authorList>
            <person name="Robson R.L."/>
            <person name="Jones R."/>
            <person name="Robson R.M."/>
            <person name="Schwartz A."/>
            <person name="Richardson T.H."/>
        </authorList>
    </citation>
    <scope>NUCLEOTIDE SEQUENCE [LARGE SCALE GENOMIC DNA]</scope>
    <source>
        <strain evidence="3 4">NCIMB 8003</strain>
    </source>
</reference>
<dbReference type="NCBIfam" id="TIGR02523">
    <property type="entry name" value="type_IV_pilV"/>
    <property type="match status" value="1"/>
</dbReference>
<evidence type="ECO:0000259" key="2">
    <source>
        <dbReference type="Pfam" id="PF22150"/>
    </source>
</evidence>
<accession>A0A0C4WQB6</accession>
<organism evidence="3 4">
    <name type="scientific">Azotobacter chroococcum NCIMB 8003</name>
    <dbReference type="NCBI Taxonomy" id="1328314"/>
    <lineage>
        <taxon>Bacteria</taxon>
        <taxon>Pseudomonadati</taxon>
        <taxon>Pseudomonadota</taxon>
        <taxon>Gammaproteobacteria</taxon>
        <taxon>Pseudomonadales</taxon>
        <taxon>Pseudomonadaceae</taxon>
        <taxon>Azotobacter</taxon>
    </lineage>
</organism>
<dbReference type="NCBIfam" id="TIGR02532">
    <property type="entry name" value="IV_pilin_GFxxxE"/>
    <property type="match status" value="1"/>
</dbReference>
<dbReference type="AlphaFoldDB" id="A0A0C4WQB6"/>
<feature type="transmembrane region" description="Helical" evidence="1">
    <location>
        <begin position="20"/>
        <end position="41"/>
    </location>
</feature>
<evidence type="ECO:0000313" key="3">
    <source>
        <dbReference type="EMBL" id="AJE20457.1"/>
    </source>
</evidence>
<dbReference type="KEGG" id="acx:Achr_9750"/>
<dbReference type="Proteomes" id="UP000068210">
    <property type="component" value="Chromosome"/>
</dbReference>
<keyword evidence="4" id="KW-1185">Reference proteome</keyword>
<gene>
    <name evidence="3" type="primary">pilV</name>
    <name evidence="3" type="ORF">Achr_9750</name>
</gene>
<proteinExistence type="predicted"/>
<name>A0A0C4WQB6_9GAMM</name>
<dbReference type="InterPro" id="IPR012902">
    <property type="entry name" value="N_methyl_site"/>
</dbReference>
<feature type="domain" description="Type IV pilin Tt1218-like" evidence="2">
    <location>
        <begin position="36"/>
        <end position="94"/>
    </location>
</feature>
<dbReference type="HOGENOM" id="CLU_103234_0_0_6"/>
<dbReference type="Pfam" id="PF22150">
    <property type="entry name" value="Tt1218-like"/>
    <property type="match status" value="1"/>
</dbReference>
<dbReference type="STRING" id="1328314.Achr_9750"/>
<dbReference type="InterPro" id="IPR054402">
    <property type="entry name" value="Tt1218-like_dom"/>
</dbReference>
<dbReference type="EMBL" id="CP010415">
    <property type="protein sequence ID" value="AJE20457.1"/>
    <property type="molecule type" value="Genomic_DNA"/>
</dbReference>
<keyword evidence="1" id="KW-1133">Transmembrane helix</keyword>
<evidence type="ECO:0000256" key="1">
    <source>
        <dbReference type="SAM" id="Phobius"/>
    </source>
</evidence>
<keyword evidence="1" id="KW-0812">Transmembrane</keyword>
<dbReference type="InterPro" id="IPR013362">
    <property type="entry name" value="Pilus_4_PilV"/>
</dbReference>
<dbReference type="Pfam" id="PF07963">
    <property type="entry name" value="N_methyl"/>
    <property type="match status" value="1"/>
</dbReference>
<sequence length="192" mass="19800">MVSIMRLVGARQSGVTLIEVMVTLLILSIGLLGMAALQVRLQQSEMEAYQRAQALLLLSDMANRIAANRNAAADYVTGASSPVGVGSTCSTSTASRQDIDLGEWCNALQGAAETTGSNASKVGAMLGGRGCVESLGSNEYLITVAWQGEGPIAAPPASVACGADEYDGEDGSACADDLCRRVVTTIVRIADL</sequence>
<protein>
    <submittedName>
        <fullName evidence="3">Type 4 pilus modification protein PilV</fullName>
    </submittedName>
</protein>